<protein>
    <submittedName>
        <fullName evidence="2">General secretion pathway protein GspN</fullName>
    </submittedName>
</protein>
<dbReference type="RefSeq" id="WP_140653775.1">
    <property type="nucleotide sequence ID" value="NZ_RCZO01000008.1"/>
</dbReference>
<feature type="region of interest" description="Disordered" evidence="1">
    <location>
        <begin position="155"/>
        <end position="228"/>
    </location>
</feature>
<name>A0A502C0Z6_9GAMM</name>
<evidence type="ECO:0000256" key="1">
    <source>
        <dbReference type="SAM" id="MobiDB-lite"/>
    </source>
</evidence>
<gene>
    <name evidence="2" type="ORF">EAH88_14030</name>
</gene>
<dbReference type="Proteomes" id="UP000319486">
    <property type="component" value="Unassembled WGS sequence"/>
</dbReference>
<organism evidence="2 3">
    <name type="scientific">Rhodanobacter glycinis</name>
    <dbReference type="NCBI Taxonomy" id="582702"/>
    <lineage>
        <taxon>Bacteria</taxon>
        <taxon>Pseudomonadati</taxon>
        <taxon>Pseudomonadota</taxon>
        <taxon>Gammaproteobacteria</taxon>
        <taxon>Lysobacterales</taxon>
        <taxon>Rhodanobacteraceae</taxon>
        <taxon>Rhodanobacter</taxon>
    </lineage>
</organism>
<evidence type="ECO:0000313" key="2">
    <source>
        <dbReference type="EMBL" id="TPG06443.1"/>
    </source>
</evidence>
<dbReference type="EMBL" id="RCZO01000008">
    <property type="protein sequence ID" value="TPG06443.1"/>
    <property type="molecule type" value="Genomic_DNA"/>
</dbReference>
<proteinExistence type="predicted"/>
<accession>A0A502C0Z6</accession>
<feature type="compositionally biased region" description="Basic and acidic residues" evidence="1">
    <location>
        <begin position="217"/>
        <end position="228"/>
    </location>
</feature>
<dbReference type="AlphaFoldDB" id="A0A502C0Z6"/>
<reference evidence="2 3" key="1">
    <citation type="journal article" date="2019" name="Environ. Microbiol.">
        <title>Species interactions and distinct microbial communities in high Arctic permafrost affected cryosols are associated with the CH4 and CO2 gas fluxes.</title>
        <authorList>
            <person name="Altshuler I."/>
            <person name="Hamel J."/>
            <person name="Turney S."/>
            <person name="Magnuson E."/>
            <person name="Levesque R."/>
            <person name="Greer C."/>
            <person name="Whyte L.G."/>
        </authorList>
    </citation>
    <scope>NUCLEOTIDE SEQUENCE [LARGE SCALE GENOMIC DNA]</scope>
    <source>
        <strain evidence="2 3">S13Y</strain>
    </source>
</reference>
<evidence type="ECO:0000313" key="3">
    <source>
        <dbReference type="Proteomes" id="UP000319486"/>
    </source>
</evidence>
<keyword evidence="3" id="KW-1185">Reference proteome</keyword>
<sequence length="249" mass="26007">MNAANQRQLTPILVAIAVLLGAALLLLLSGVGRGARWDAPRSLAPLPPAGSAASLPQPLPLQQFALVWQKPLFSPDRKPVAHAANGGSSLGDLELTGIILTPGLRMALLHDKNGDRQVRMHEGESLPDGSVTLVEVHPRSALFDSSAGRTELKLPAGAAIDERKPDAAANPDRQGADADALMRVVPGGAGTGRPDDRSGNGRGIMSPPMGTPAQRPTPDHPAESAADRLRMNIQKRRAARAAAAHEGVR</sequence>
<comment type="caution">
    <text evidence="2">The sequence shown here is derived from an EMBL/GenBank/DDBJ whole genome shotgun (WGS) entry which is preliminary data.</text>
</comment>